<comment type="caution">
    <text evidence="11">The sequence shown here is derived from an EMBL/GenBank/DDBJ whole genome shotgun (WGS) entry which is preliminary data.</text>
</comment>
<dbReference type="PROSITE" id="PS50885">
    <property type="entry name" value="HAMP"/>
    <property type="match status" value="1"/>
</dbReference>
<dbReference type="PANTHER" id="PTHR32089:SF112">
    <property type="entry name" value="LYSOZYME-LIKE PROTEIN-RELATED"/>
    <property type="match status" value="1"/>
</dbReference>
<evidence type="ECO:0000256" key="1">
    <source>
        <dbReference type="ARBA" id="ARBA00004236"/>
    </source>
</evidence>
<dbReference type="Proteomes" id="UP000093482">
    <property type="component" value="Unassembled WGS sequence"/>
</dbReference>
<dbReference type="Gene3D" id="1.10.287.950">
    <property type="entry name" value="Methyl-accepting chemotaxis protein"/>
    <property type="match status" value="1"/>
</dbReference>
<dbReference type="InterPro" id="IPR003660">
    <property type="entry name" value="HAMP_dom"/>
</dbReference>
<accession>A0A1C0Y5M5</accession>
<reference evidence="11 12" key="1">
    <citation type="submission" date="2016-07" db="EMBL/GenBank/DDBJ databases">
        <title>Caryophanon latum genome sequencing.</title>
        <authorList>
            <person name="Verma A."/>
            <person name="Pal Y."/>
            <person name="Krishnamurthi S."/>
        </authorList>
    </citation>
    <scope>NUCLEOTIDE SEQUENCE [LARGE SCALE GENOMIC DNA]</scope>
    <source>
        <strain evidence="11 12">DSM 14151</strain>
    </source>
</reference>
<keyword evidence="3 8" id="KW-0472">Membrane</keyword>
<dbReference type="Pfam" id="PF00672">
    <property type="entry name" value="HAMP"/>
    <property type="match status" value="1"/>
</dbReference>
<evidence type="ECO:0000313" key="11">
    <source>
        <dbReference type="EMBL" id="OCS82446.1"/>
    </source>
</evidence>
<dbReference type="AlphaFoldDB" id="A0A1C0Y5M5"/>
<protein>
    <recommendedName>
        <fullName evidence="13">Chemotaxis protein</fullName>
    </recommendedName>
</protein>
<evidence type="ECO:0000256" key="7">
    <source>
        <dbReference type="SAM" id="Coils"/>
    </source>
</evidence>
<keyword evidence="12" id="KW-1185">Reference proteome</keyword>
<evidence type="ECO:0008006" key="13">
    <source>
        <dbReference type="Google" id="ProtNLM"/>
    </source>
</evidence>
<keyword evidence="7" id="KW-0175">Coiled coil</keyword>
<dbReference type="GO" id="GO:0007165">
    <property type="term" value="P:signal transduction"/>
    <property type="evidence" value="ECO:0007669"/>
    <property type="project" value="UniProtKB-KW"/>
</dbReference>
<evidence type="ECO:0000256" key="6">
    <source>
        <dbReference type="PROSITE-ProRule" id="PRU00284"/>
    </source>
</evidence>
<keyword evidence="2" id="KW-1003">Cell membrane</keyword>
<evidence type="ECO:0000256" key="5">
    <source>
        <dbReference type="ARBA" id="ARBA00029447"/>
    </source>
</evidence>
<feature type="transmembrane region" description="Helical" evidence="8">
    <location>
        <begin position="7"/>
        <end position="27"/>
    </location>
</feature>
<keyword evidence="8" id="KW-1133">Transmembrane helix</keyword>
<feature type="domain" description="HAMP" evidence="10">
    <location>
        <begin position="202"/>
        <end position="255"/>
    </location>
</feature>
<dbReference type="InterPro" id="IPR004089">
    <property type="entry name" value="MCPsignal_dom"/>
</dbReference>
<sequence>MSINRKIFAMFSGILVLVLFVSGNFMYQLKTIDYDYTRVIDALVPLMSEASELSTNAVQSASFVQHYLIGEEQAKAEYEAIIPVMDTAIAEMAKRVDIVIDRDVIEALQQTYDEYVTQLNRTVAFIDDGNMAEAAQVLREQAVPLEKQMMLHTAEVEAQVQNMFYYSNDFNGNITDRTMWMSSILVLVLIGFIALANLFFRKFVTKPLVQLSDAVSDVANGKLNGETIVIRSKDEMQQLAEAFEQMKQSLRTMIVQLSDHATSVETVAEKMRSSIATSTSESHQTSKQLQQVLQLAKHNVDAANNSSATLEETSSGVQRIAEATNSLQQMAIESSTCATRGRESMHTISETMVHITDQTATTTEKMEQLMEQSAHITNIVEVISAITAQTNLLALNAAIEASRAGEAGKGFSVVADEVRKLAEQSQTSAAEIQQVVQNVQLAIRDVTQSMQQNDAAIQQGAKQVVETSETFESIETSIARMQRDITDVFAVAEELAASAQEVSASVAEITQAVDLESQQLSESCEAVDNIAHIMQQLSKESEQLAVQSAEQKTFTKQFQL</sequence>
<dbReference type="CDD" id="cd11386">
    <property type="entry name" value="MCP_signal"/>
    <property type="match status" value="1"/>
</dbReference>
<keyword evidence="8" id="KW-0812">Transmembrane</keyword>
<dbReference type="Pfam" id="PF00015">
    <property type="entry name" value="MCPsignal"/>
    <property type="match status" value="1"/>
</dbReference>
<dbReference type="PROSITE" id="PS50111">
    <property type="entry name" value="CHEMOTAXIS_TRANSDUC_2"/>
    <property type="match status" value="1"/>
</dbReference>
<evidence type="ECO:0000256" key="3">
    <source>
        <dbReference type="ARBA" id="ARBA00023136"/>
    </source>
</evidence>
<dbReference type="EMBL" id="MATO01000096">
    <property type="protein sequence ID" value="OCS82446.1"/>
    <property type="molecule type" value="Genomic_DNA"/>
</dbReference>
<dbReference type="CDD" id="cd06225">
    <property type="entry name" value="HAMP"/>
    <property type="match status" value="1"/>
</dbReference>
<feature type="transmembrane region" description="Helical" evidence="8">
    <location>
        <begin position="179"/>
        <end position="200"/>
    </location>
</feature>
<dbReference type="SMART" id="SM00283">
    <property type="entry name" value="MA"/>
    <property type="match status" value="1"/>
</dbReference>
<evidence type="ECO:0000256" key="4">
    <source>
        <dbReference type="ARBA" id="ARBA00023224"/>
    </source>
</evidence>
<feature type="domain" description="Methyl-accepting transducer" evidence="9">
    <location>
        <begin position="274"/>
        <end position="510"/>
    </location>
</feature>
<evidence type="ECO:0000259" key="10">
    <source>
        <dbReference type="PROSITE" id="PS50885"/>
    </source>
</evidence>
<organism evidence="11 12">
    <name type="scientific">Caryophanon latum</name>
    <dbReference type="NCBI Taxonomy" id="33977"/>
    <lineage>
        <taxon>Bacteria</taxon>
        <taxon>Bacillati</taxon>
        <taxon>Bacillota</taxon>
        <taxon>Bacilli</taxon>
        <taxon>Bacillales</taxon>
        <taxon>Caryophanaceae</taxon>
        <taxon>Caryophanon</taxon>
    </lineage>
</organism>
<evidence type="ECO:0000256" key="8">
    <source>
        <dbReference type="SAM" id="Phobius"/>
    </source>
</evidence>
<dbReference type="SUPFAM" id="SSF58104">
    <property type="entry name" value="Methyl-accepting chemotaxis protein (MCP) signaling domain"/>
    <property type="match status" value="1"/>
</dbReference>
<dbReference type="SMART" id="SM00304">
    <property type="entry name" value="HAMP"/>
    <property type="match status" value="1"/>
</dbReference>
<evidence type="ECO:0000256" key="2">
    <source>
        <dbReference type="ARBA" id="ARBA00022475"/>
    </source>
</evidence>
<evidence type="ECO:0000313" key="12">
    <source>
        <dbReference type="Proteomes" id="UP000093482"/>
    </source>
</evidence>
<evidence type="ECO:0000259" key="9">
    <source>
        <dbReference type="PROSITE" id="PS50111"/>
    </source>
</evidence>
<dbReference type="Gene3D" id="6.10.340.10">
    <property type="match status" value="1"/>
</dbReference>
<dbReference type="OrthoDB" id="107771at2"/>
<proteinExistence type="inferred from homology"/>
<gene>
    <name evidence="11" type="ORF">A6K76_16320</name>
</gene>
<name>A0A1C0Y5M5_9BACL</name>
<feature type="coiled-coil region" evidence="7">
    <location>
        <begin position="286"/>
        <end position="313"/>
    </location>
</feature>
<keyword evidence="4 6" id="KW-0807">Transducer</keyword>
<dbReference type="GO" id="GO:0005886">
    <property type="term" value="C:plasma membrane"/>
    <property type="evidence" value="ECO:0007669"/>
    <property type="project" value="UniProtKB-SubCell"/>
</dbReference>
<comment type="subcellular location">
    <subcellularLocation>
        <location evidence="1">Cell membrane</location>
    </subcellularLocation>
</comment>
<comment type="similarity">
    <text evidence="5">Belongs to the methyl-accepting chemotaxis (MCP) protein family.</text>
</comment>
<dbReference type="PANTHER" id="PTHR32089">
    <property type="entry name" value="METHYL-ACCEPTING CHEMOTAXIS PROTEIN MCPB"/>
    <property type="match status" value="1"/>
</dbReference>